<sequence length="68" mass="7775">MLDQALVAYFSFLVLASKNIPAPRSRKDTLRGKMEEQMSFTLTAMRQRQAEEMAAATFAARNHNDYHP</sequence>
<evidence type="ECO:0000313" key="1">
    <source>
        <dbReference type="Proteomes" id="UP000887579"/>
    </source>
</evidence>
<dbReference type="Proteomes" id="UP000887579">
    <property type="component" value="Unplaced"/>
</dbReference>
<accession>A0AC34GER9</accession>
<evidence type="ECO:0000313" key="2">
    <source>
        <dbReference type="WBParaSite" id="ES5_v2.g28212.t1"/>
    </source>
</evidence>
<protein>
    <submittedName>
        <fullName evidence="2">Uncharacterized protein</fullName>
    </submittedName>
</protein>
<reference evidence="2" key="1">
    <citation type="submission" date="2022-11" db="UniProtKB">
        <authorList>
            <consortium name="WormBaseParasite"/>
        </authorList>
    </citation>
    <scope>IDENTIFICATION</scope>
</reference>
<name>A0AC34GER9_9BILA</name>
<organism evidence="1 2">
    <name type="scientific">Panagrolaimus sp. ES5</name>
    <dbReference type="NCBI Taxonomy" id="591445"/>
    <lineage>
        <taxon>Eukaryota</taxon>
        <taxon>Metazoa</taxon>
        <taxon>Ecdysozoa</taxon>
        <taxon>Nematoda</taxon>
        <taxon>Chromadorea</taxon>
        <taxon>Rhabditida</taxon>
        <taxon>Tylenchina</taxon>
        <taxon>Panagrolaimomorpha</taxon>
        <taxon>Panagrolaimoidea</taxon>
        <taxon>Panagrolaimidae</taxon>
        <taxon>Panagrolaimus</taxon>
    </lineage>
</organism>
<dbReference type="WBParaSite" id="ES5_v2.g28212.t1">
    <property type="protein sequence ID" value="ES5_v2.g28212.t1"/>
    <property type="gene ID" value="ES5_v2.g28212"/>
</dbReference>
<proteinExistence type="predicted"/>